<accession>A0ABN1AFU8</accession>
<reference evidence="2 3" key="1">
    <citation type="journal article" date="2019" name="Int. J. Syst. Evol. Microbiol.">
        <title>The Global Catalogue of Microorganisms (GCM) 10K type strain sequencing project: providing services to taxonomists for standard genome sequencing and annotation.</title>
        <authorList>
            <consortium name="The Broad Institute Genomics Platform"/>
            <consortium name="The Broad Institute Genome Sequencing Center for Infectious Disease"/>
            <person name="Wu L."/>
            <person name="Ma J."/>
        </authorList>
    </citation>
    <scope>NUCLEOTIDE SEQUENCE [LARGE SCALE GENOMIC DNA]</scope>
    <source>
        <strain evidence="2 3">JCM 4805</strain>
    </source>
</reference>
<dbReference type="EMBL" id="BAAABY010000032">
    <property type="protein sequence ID" value="GAA0475494.1"/>
    <property type="molecule type" value="Genomic_DNA"/>
</dbReference>
<feature type="compositionally biased region" description="Low complexity" evidence="1">
    <location>
        <begin position="53"/>
        <end position="65"/>
    </location>
</feature>
<protein>
    <submittedName>
        <fullName evidence="2">Uncharacterized protein</fullName>
    </submittedName>
</protein>
<feature type="region of interest" description="Disordered" evidence="1">
    <location>
        <begin position="36"/>
        <end position="89"/>
    </location>
</feature>
<proteinExistence type="predicted"/>
<comment type="caution">
    <text evidence="2">The sequence shown here is derived from an EMBL/GenBank/DDBJ whole genome shotgun (WGS) entry which is preliminary data.</text>
</comment>
<gene>
    <name evidence="2" type="ORF">GCM10010361_44900</name>
</gene>
<organism evidence="2 3">
    <name type="scientific">Streptomyces olivaceiscleroticus</name>
    <dbReference type="NCBI Taxonomy" id="68245"/>
    <lineage>
        <taxon>Bacteria</taxon>
        <taxon>Bacillati</taxon>
        <taxon>Actinomycetota</taxon>
        <taxon>Actinomycetes</taxon>
        <taxon>Kitasatosporales</taxon>
        <taxon>Streptomycetaceae</taxon>
        <taxon>Streptomyces</taxon>
    </lineage>
</organism>
<name>A0ABN1AFU8_9ACTN</name>
<evidence type="ECO:0000313" key="3">
    <source>
        <dbReference type="Proteomes" id="UP001500909"/>
    </source>
</evidence>
<sequence>MLSFGDFETPKQEISRFRQLWVPAHYGEWVAEPPLVEIRDTQSEHSQDERPDSSAQSTHATTAASEPEPDAGNVSSDAHGIKPETLQEGDEFTDQSQYVRFVTGRWSGPEMFSIDLLAGMLQVSLNSQHPMGAVMLNVLSQGDTEAANMVKLLLFSWARMEDETFPARARGKVAEIRQDWSRYAADFMEWKESEAGDS</sequence>
<evidence type="ECO:0000256" key="1">
    <source>
        <dbReference type="SAM" id="MobiDB-lite"/>
    </source>
</evidence>
<keyword evidence="3" id="KW-1185">Reference proteome</keyword>
<evidence type="ECO:0000313" key="2">
    <source>
        <dbReference type="EMBL" id="GAA0475494.1"/>
    </source>
</evidence>
<dbReference type="Proteomes" id="UP001500909">
    <property type="component" value="Unassembled WGS sequence"/>
</dbReference>
<feature type="compositionally biased region" description="Basic and acidic residues" evidence="1">
    <location>
        <begin position="37"/>
        <end position="52"/>
    </location>
</feature>